<sequence>MLTTYAVVPMISIEVGRSSGPATTVNVPFRPHQRAGIGIRRRPFKWTVPKALGQRREGQTAPELHIHQEPGTRGDHGRGAVTRMERHTLPRAPSLQAELLAILRAALPEVTDASVAVDLLVLLGSHGVRDLDPAVWTWLPQAQGPELDWLVRALKTMAGDWVRGCGVGARPGHQQGSVGTRAVFAAAGERLTRKAIELGFGSQHVVSTALYVNPSLPSPLPVFEAFFTHEDAHVRWRTWRRQNSRRVFHCC</sequence>
<evidence type="ECO:0000313" key="2">
    <source>
        <dbReference type="EMBL" id="XBV84140.1"/>
    </source>
</evidence>
<organism evidence="2">
    <name type="scientific">Deinococcus sonorensis KR-87</name>
    <dbReference type="NCBI Taxonomy" id="694439"/>
    <lineage>
        <taxon>Bacteria</taxon>
        <taxon>Thermotogati</taxon>
        <taxon>Deinococcota</taxon>
        <taxon>Deinococci</taxon>
        <taxon>Deinococcales</taxon>
        <taxon>Deinococcaceae</taxon>
        <taxon>Deinococcus</taxon>
    </lineage>
</organism>
<dbReference type="RefSeq" id="WP_350242178.1">
    <property type="nucleotide sequence ID" value="NZ_CP158298.1"/>
</dbReference>
<geneLocation type="plasmid" evidence="2">
    <name>pDson03</name>
</geneLocation>
<dbReference type="AlphaFoldDB" id="A0AAU7U716"/>
<feature type="compositionally biased region" description="Basic and acidic residues" evidence="1">
    <location>
        <begin position="54"/>
        <end position="79"/>
    </location>
</feature>
<keyword evidence="2" id="KW-0614">Plasmid</keyword>
<name>A0AAU7U716_9DEIO</name>
<protein>
    <submittedName>
        <fullName evidence="2">Uncharacterized protein</fullName>
    </submittedName>
</protein>
<dbReference type="EMBL" id="CP158298">
    <property type="protein sequence ID" value="XBV84140.1"/>
    <property type="molecule type" value="Genomic_DNA"/>
</dbReference>
<evidence type="ECO:0000256" key="1">
    <source>
        <dbReference type="SAM" id="MobiDB-lite"/>
    </source>
</evidence>
<reference evidence="2" key="1">
    <citation type="submission" date="2024-06" db="EMBL/GenBank/DDBJ databases">
        <title>Draft Genome Sequence of Deinococcus sonorensis Type Strain KR-87, a Biofilm Producing Representative of the Genus Deinococcus.</title>
        <authorList>
            <person name="Boren L.S."/>
            <person name="Grosso R.A."/>
            <person name="Hugenberg-Cox A.N."/>
            <person name="Hill J.T.E."/>
            <person name="Albert C.M."/>
            <person name="Tuohy J.M."/>
        </authorList>
    </citation>
    <scope>NUCLEOTIDE SEQUENCE</scope>
    <source>
        <strain evidence="2">KR-87</strain>
        <plasmid evidence="2">pDson03</plasmid>
    </source>
</reference>
<proteinExistence type="predicted"/>
<feature type="region of interest" description="Disordered" evidence="1">
    <location>
        <begin position="52"/>
        <end position="79"/>
    </location>
</feature>
<gene>
    <name evidence="2" type="ORF">ABOD76_03540</name>
</gene>
<dbReference type="KEGG" id="dsc:ABOD76_03540"/>
<accession>A0AAU7U716</accession>